<feature type="domain" description="Fe2OG dioxygenase" evidence="6">
    <location>
        <begin position="218"/>
        <end position="319"/>
    </location>
</feature>
<sequence length="720" mass="82040">MVTTNEEGSKVEHESDYDRQRELKLLDESKAGVKGLVDAGLSKLPRIFIHENLSTSSSATNNNVTIPVINLGSMHEQVSSRLEIIEKVKDACEKWGFFQVVNHDIPECVLDEMLDGVRRFHEQDPEVKREFYSRDISRTVYYNTNMDLYTSPAVNWRDTLSCVLAPRPLHPLQLPSICRDIIIKYTEYVKKLGLVLFELLSEALSLNPNYLKDIDCAEGLYMLNHYYPPCPEPELTLGTSGHYDSSFLTVLLQDQVGGLQVLYENQWIDITPIPGALIINLGDLMQLITNSKFVSSKHRVLAQKTGPRVSVACFFRQHFQPETSKVYGPIRELVTEENPAMFKDITVKELITHRYTVGLNVRKGGELKNMMATDAEENQVEHGSCYDRQRELKLLDESKAGVKGLVDAGLSKIPRIFIHHNLNTSSSSATNNDVSIPVIDLGSLHEQGSSRHEIIEKVKDACEKWGFFQVVNHDIPQCVLDEMLDGVRRFHEQDSEVKREFYSRDDSKRVLYNTNFDLYTTPAVNWRDTFSCVMAPRPLDPHQLPSICRDVISKYTEYVKKLGLVLFELLSEALGLNPNYLKDKDCAEGLFMLNHYYPPCPEPELTLGTSGHWDSGFLTLLLQDQVGGLQIFYENQWVDITPLITNNKFVSSKHRVLAQKIGPRVSVACLFRQHLEPETSKVYGPIRELVTEENPAMYKDITVKEFVTHYYAKGLNENKV</sequence>
<feature type="domain" description="Fe2OG dioxygenase" evidence="6">
    <location>
        <begin position="586"/>
        <end position="675"/>
    </location>
</feature>
<evidence type="ECO:0000256" key="1">
    <source>
        <dbReference type="ARBA" id="ARBA00001962"/>
    </source>
</evidence>
<evidence type="ECO:0000256" key="5">
    <source>
        <dbReference type="ARBA" id="ARBA00023004"/>
    </source>
</evidence>
<keyword evidence="4" id="KW-0560">Oxidoreductase</keyword>
<comment type="similarity">
    <text evidence="2">Belongs to the iron/ascorbate-dependent oxidoreductase family.</text>
</comment>
<evidence type="ECO:0000313" key="8">
    <source>
        <dbReference type="Proteomes" id="UP000289738"/>
    </source>
</evidence>
<dbReference type="PANTHER" id="PTHR10209:SF884">
    <property type="entry name" value="1-AMINOCYCLOPROPANE-1-CARBOXYLATE OXIDASE HOMOLOG 1-LIKE"/>
    <property type="match status" value="1"/>
</dbReference>
<evidence type="ECO:0000259" key="6">
    <source>
        <dbReference type="PROSITE" id="PS51471"/>
    </source>
</evidence>
<dbReference type="PANTHER" id="PTHR10209">
    <property type="entry name" value="OXIDOREDUCTASE, 2OG-FE II OXYGENASE FAMILY PROTEIN"/>
    <property type="match status" value="1"/>
</dbReference>
<organism evidence="7 8">
    <name type="scientific">Arachis hypogaea</name>
    <name type="common">Peanut</name>
    <dbReference type="NCBI Taxonomy" id="3818"/>
    <lineage>
        <taxon>Eukaryota</taxon>
        <taxon>Viridiplantae</taxon>
        <taxon>Streptophyta</taxon>
        <taxon>Embryophyta</taxon>
        <taxon>Tracheophyta</taxon>
        <taxon>Spermatophyta</taxon>
        <taxon>Magnoliopsida</taxon>
        <taxon>eudicotyledons</taxon>
        <taxon>Gunneridae</taxon>
        <taxon>Pentapetalae</taxon>
        <taxon>rosids</taxon>
        <taxon>fabids</taxon>
        <taxon>Fabales</taxon>
        <taxon>Fabaceae</taxon>
        <taxon>Papilionoideae</taxon>
        <taxon>50 kb inversion clade</taxon>
        <taxon>dalbergioids sensu lato</taxon>
        <taxon>Dalbergieae</taxon>
        <taxon>Pterocarpus clade</taxon>
        <taxon>Arachis</taxon>
    </lineage>
</organism>
<dbReference type="InterPro" id="IPR044861">
    <property type="entry name" value="IPNS-like_FE2OG_OXY"/>
</dbReference>
<dbReference type="GO" id="GO:0051213">
    <property type="term" value="F:dioxygenase activity"/>
    <property type="evidence" value="ECO:0007669"/>
    <property type="project" value="UniProtKB-ARBA"/>
</dbReference>
<dbReference type="AlphaFoldDB" id="A0A444YXW9"/>
<dbReference type="InterPro" id="IPR026992">
    <property type="entry name" value="DIOX_N"/>
</dbReference>
<evidence type="ECO:0000313" key="7">
    <source>
        <dbReference type="EMBL" id="RYR06746.1"/>
    </source>
</evidence>
<evidence type="ECO:0000256" key="2">
    <source>
        <dbReference type="ARBA" id="ARBA00008056"/>
    </source>
</evidence>
<proteinExistence type="inferred from homology"/>
<dbReference type="InterPro" id="IPR027443">
    <property type="entry name" value="IPNS-like_sf"/>
</dbReference>
<gene>
    <name evidence="7" type="ORF">Ahy_B05g074045</name>
</gene>
<dbReference type="Pfam" id="PF03171">
    <property type="entry name" value="2OG-FeII_Oxy"/>
    <property type="match status" value="2"/>
</dbReference>
<dbReference type="STRING" id="3818.A0A444YXW9"/>
<keyword evidence="8" id="KW-1185">Reference proteome</keyword>
<dbReference type="Proteomes" id="UP000289738">
    <property type="component" value="Chromosome B05"/>
</dbReference>
<reference evidence="7 8" key="1">
    <citation type="submission" date="2019-01" db="EMBL/GenBank/DDBJ databases">
        <title>Sequencing of cultivated peanut Arachis hypogaea provides insights into genome evolution and oil improvement.</title>
        <authorList>
            <person name="Chen X."/>
        </authorList>
    </citation>
    <scope>NUCLEOTIDE SEQUENCE [LARGE SCALE GENOMIC DNA]</scope>
    <source>
        <strain evidence="8">cv. Fuhuasheng</strain>
        <tissue evidence="7">Leaves</tissue>
    </source>
</reference>
<evidence type="ECO:0000256" key="4">
    <source>
        <dbReference type="ARBA" id="ARBA00023002"/>
    </source>
</evidence>
<dbReference type="SUPFAM" id="SSF51197">
    <property type="entry name" value="Clavaminate synthase-like"/>
    <property type="match status" value="2"/>
</dbReference>
<name>A0A444YXW9_ARAHY</name>
<comment type="cofactor">
    <cofactor evidence="1">
        <name>Fe cation</name>
        <dbReference type="ChEBI" id="CHEBI:24875"/>
    </cofactor>
</comment>
<dbReference type="Pfam" id="PF14226">
    <property type="entry name" value="DIOX_N"/>
    <property type="match status" value="2"/>
</dbReference>
<dbReference type="EMBL" id="SDMP01000015">
    <property type="protein sequence ID" value="RYR06746.1"/>
    <property type="molecule type" value="Genomic_DNA"/>
</dbReference>
<comment type="caution">
    <text evidence="7">The sequence shown here is derived from an EMBL/GenBank/DDBJ whole genome shotgun (WGS) entry which is preliminary data.</text>
</comment>
<keyword evidence="3" id="KW-0479">Metal-binding</keyword>
<dbReference type="Gene3D" id="2.60.120.330">
    <property type="entry name" value="B-lactam Antibiotic, Isopenicillin N Synthase, Chain"/>
    <property type="match status" value="2"/>
</dbReference>
<dbReference type="FunFam" id="2.60.120.330:FF:000005">
    <property type="entry name" value="1-aminocyclopropane-1-carboxylate oxidase homolog 1"/>
    <property type="match status" value="2"/>
</dbReference>
<dbReference type="GO" id="GO:0046872">
    <property type="term" value="F:metal ion binding"/>
    <property type="evidence" value="ECO:0007669"/>
    <property type="project" value="UniProtKB-KW"/>
</dbReference>
<accession>A0A444YXW9</accession>
<dbReference type="InterPro" id="IPR005123">
    <property type="entry name" value="Oxoglu/Fe-dep_dioxygenase_dom"/>
</dbReference>
<dbReference type="PROSITE" id="PS51471">
    <property type="entry name" value="FE2OG_OXY"/>
    <property type="match status" value="2"/>
</dbReference>
<evidence type="ECO:0000256" key="3">
    <source>
        <dbReference type="ARBA" id="ARBA00022723"/>
    </source>
</evidence>
<protein>
    <recommendedName>
        <fullName evidence="6">Fe2OG dioxygenase domain-containing protein</fullName>
    </recommendedName>
</protein>
<keyword evidence="5" id="KW-0408">Iron</keyword>